<dbReference type="InterPro" id="IPR000515">
    <property type="entry name" value="MetI-like"/>
</dbReference>
<evidence type="ECO:0000313" key="10">
    <source>
        <dbReference type="Proteomes" id="UP001649230"/>
    </source>
</evidence>
<keyword evidence="5 7" id="KW-1133">Transmembrane helix</keyword>
<sequence length="300" mass="33881">MPNSTTTATSAAQPRSAASRAQSAKLRTAVKHIALLLLGWLMIYPLIWLFLSSFKTNADLFGTLSLWPSQFVWDSYVKGWAGTGQYSYTTFFYNTFVLVIPTVVLTVLSSVLVAYGFARFKFPLRNLLFVLMISTLMLPHTVIIIPRYLIFRNLGWLDSYLPFIVPAAFGCFPFFIFMLVQFFRGLPKELDESAVMDGCNPPTILFRILLPLCMPAMISASIFQFIWTWNDFFNPLIFINSVKKFPISLALRMTIDSTGGTIEWNQIMAMAVLAILPPVLVFFFSQKYFVEGIATTGIKG</sequence>
<organism evidence="9 10">
    <name type="scientific">Paenibacillus hexagrammi</name>
    <dbReference type="NCBI Taxonomy" id="2908839"/>
    <lineage>
        <taxon>Bacteria</taxon>
        <taxon>Bacillati</taxon>
        <taxon>Bacillota</taxon>
        <taxon>Bacilli</taxon>
        <taxon>Bacillales</taxon>
        <taxon>Paenibacillaceae</taxon>
        <taxon>Paenibacillus</taxon>
    </lineage>
</organism>
<feature type="transmembrane region" description="Helical" evidence="7">
    <location>
        <begin position="91"/>
        <end position="115"/>
    </location>
</feature>
<keyword evidence="3" id="KW-1003">Cell membrane</keyword>
<comment type="subcellular location">
    <subcellularLocation>
        <location evidence="1 7">Cell membrane</location>
        <topology evidence="1 7">Multi-pass membrane protein</topology>
    </subcellularLocation>
</comment>
<name>A0ABY3SHD5_9BACL</name>
<feature type="transmembrane region" description="Helical" evidence="7">
    <location>
        <begin position="267"/>
        <end position="284"/>
    </location>
</feature>
<dbReference type="SUPFAM" id="SSF161098">
    <property type="entry name" value="MetI-like"/>
    <property type="match status" value="1"/>
</dbReference>
<keyword evidence="10" id="KW-1185">Reference proteome</keyword>
<evidence type="ECO:0000256" key="3">
    <source>
        <dbReference type="ARBA" id="ARBA00022475"/>
    </source>
</evidence>
<feature type="transmembrane region" description="Helical" evidence="7">
    <location>
        <begin position="127"/>
        <end position="151"/>
    </location>
</feature>
<keyword evidence="2 7" id="KW-0813">Transport</keyword>
<protein>
    <submittedName>
        <fullName evidence="9">Carbohydrate ABC transporter permease</fullName>
    </submittedName>
</protein>
<reference evidence="9 10" key="1">
    <citation type="journal article" date="2024" name="Int. J. Syst. Evol. Microbiol.">
        <title>Paenibacillus hexagrammi sp. nov., a novel bacterium isolated from the gut content of Hexagrammos agrammus.</title>
        <authorList>
            <person name="Jung H.K."/>
            <person name="Kim D.G."/>
            <person name="Zin H."/>
            <person name="Park J."/>
            <person name="Jung H."/>
            <person name="Kim Y.O."/>
            <person name="Kong H.J."/>
            <person name="Kim J.W."/>
            <person name="Kim Y.S."/>
        </authorList>
    </citation>
    <scope>NUCLEOTIDE SEQUENCE [LARGE SCALE GENOMIC DNA]</scope>
    <source>
        <strain evidence="9 10">YPD9-1</strain>
    </source>
</reference>
<dbReference type="PANTHER" id="PTHR43744">
    <property type="entry name" value="ABC TRANSPORTER PERMEASE PROTEIN MG189-RELATED-RELATED"/>
    <property type="match status" value="1"/>
</dbReference>
<evidence type="ECO:0000256" key="1">
    <source>
        <dbReference type="ARBA" id="ARBA00004651"/>
    </source>
</evidence>
<evidence type="ECO:0000259" key="8">
    <source>
        <dbReference type="PROSITE" id="PS50928"/>
    </source>
</evidence>
<dbReference type="Gene3D" id="1.10.3720.10">
    <property type="entry name" value="MetI-like"/>
    <property type="match status" value="1"/>
</dbReference>
<evidence type="ECO:0000256" key="7">
    <source>
        <dbReference type="RuleBase" id="RU363032"/>
    </source>
</evidence>
<feature type="transmembrane region" description="Helical" evidence="7">
    <location>
        <begin position="204"/>
        <end position="227"/>
    </location>
</feature>
<dbReference type="InterPro" id="IPR035906">
    <property type="entry name" value="MetI-like_sf"/>
</dbReference>
<dbReference type="PROSITE" id="PS50928">
    <property type="entry name" value="ABC_TM1"/>
    <property type="match status" value="1"/>
</dbReference>
<proteinExistence type="inferred from homology"/>
<dbReference type="PANTHER" id="PTHR43744:SF6">
    <property type="entry name" value="ABC TRANSPORTER PERMEASE PROTEIN YESQ-RELATED"/>
    <property type="match status" value="1"/>
</dbReference>
<feature type="transmembrane region" description="Helical" evidence="7">
    <location>
        <begin position="33"/>
        <end position="51"/>
    </location>
</feature>
<comment type="similarity">
    <text evidence="7">Belongs to the binding-protein-dependent transport system permease family.</text>
</comment>
<dbReference type="CDD" id="cd06261">
    <property type="entry name" value="TM_PBP2"/>
    <property type="match status" value="1"/>
</dbReference>
<dbReference type="Proteomes" id="UP001649230">
    <property type="component" value="Chromosome"/>
</dbReference>
<keyword evidence="6 7" id="KW-0472">Membrane</keyword>
<gene>
    <name evidence="9" type="ORF">L0M14_23775</name>
</gene>
<evidence type="ECO:0000256" key="2">
    <source>
        <dbReference type="ARBA" id="ARBA00022448"/>
    </source>
</evidence>
<accession>A0ABY3SHD5</accession>
<keyword evidence="4 7" id="KW-0812">Transmembrane</keyword>
<dbReference type="Pfam" id="PF00528">
    <property type="entry name" value="BPD_transp_1"/>
    <property type="match status" value="1"/>
</dbReference>
<evidence type="ECO:0000256" key="6">
    <source>
        <dbReference type="ARBA" id="ARBA00023136"/>
    </source>
</evidence>
<evidence type="ECO:0000256" key="5">
    <source>
        <dbReference type="ARBA" id="ARBA00022989"/>
    </source>
</evidence>
<dbReference type="EMBL" id="CP090978">
    <property type="protein sequence ID" value="UJF32619.1"/>
    <property type="molecule type" value="Genomic_DNA"/>
</dbReference>
<feature type="transmembrane region" description="Helical" evidence="7">
    <location>
        <begin position="163"/>
        <end position="183"/>
    </location>
</feature>
<dbReference type="RefSeq" id="WP_235118967.1">
    <property type="nucleotide sequence ID" value="NZ_CP090978.1"/>
</dbReference>
<evidence type="ECO:0000313" key="9">
    <source>
        <dbReference type="EMBL" id="UJF32619.1"/>
    </source>
</evidence>
<feature type="domain" description="ABC transmembrane type-1" evidence="8">
    <location>
        <begin position="92"/>
        <end position="285"/>
    </location>
</feature>
<evidence type="ECO:0000256" key="4">
    <source>
        <dbReference type="ARBA" id="ARBA00022692"/>
    </source>
</evidence>